<evidence type="ECO:0000259" key="1">
    <source>
        <dbReference type="Pfam" id="PF00078"/>
    </source>
</evidence>
<dbReference type="InterPro" id="IPR043502">
    <property type="entry name" value="DNA/RNA_pol_sf"/>
</dbReference>
<dbReference type="Gene3D" id="3.40.50.12700">
    <property type="match status" value="1"/>
</dbReference>
<dbReference type="SUPFAM" id="SSF56672">
    <property type="entry name" value="DNA/RNA polymerases"/>
    <property type="match status" value="1"/>
</dbReference>
<accession>A0ABQ9DII2</accession>
<comment type="caution">
    <text evidence="2">The sequence shown here is derived from an EMBL/GenBank/DDBJ whole genome shotgun (WGS) entry which is preliminary data.</text>
</comment>
<dbReference type="Proteomes" id="UP001145742">
    <property type="component" value="Unassembled WGS sequence"/>
</dbReference>
<evidence type="ECO:0000313" key="2">
    <source>
        <dbReference type="EMBL" id="KAJ7422423.1"/>
    </source>
</evidence>
<gene>
    <name evidence="2" type="ORF">WISP_38069</name>
</gene>
<dbReference type="PANTHER" id="PTHR33332">
    <property type="entry name" value="REVERSE TRANSCRIPTASE DOMAIN-CONTAINING PROTEIN"/>
    <property type="match status" value="1"/>
</dbReference>
<dbReference type="Pfam" id="PF00078">
    <property type="entry name" value="RVT_1"/>
    <property type="match status" value="1"/>
</dbReference>
<name>A0ABQ9DII2_9PASS</name>
<dbReference type="InterPro" id="IPR000477">
    <property type="entry name" value="RT_dom"/>
</dbReference>
<proteinExistence type="predicted"/>
<protein>
    <recommendedName>
        <fullName evidence="1">Reverse transcriptase domain-containing protein</fullName>
    </recommendedName>
</protein>
<organism evidence="2 3">
    <name type="scientific">Willisornis vidua</name>
    <name type="common">Xingu scale-backed antbird</name>
    <dbReference type="NCBI Taxonomy" id="1566151"/>
    <lineage>
        <taxon>Eukaryota</taxon>
        <taxon>Metazoa</taxon>
        <taxon>Chordata</taxon>
        <taxon>Craniata</taxon>
        <taxon>Vertebrata</taxon>
        <taxon>Euteleostomi</taxon>
        <taxon>Archelosauria</taxon>
        <taxon>Archosauria</taxon>
        <taxon>Dinosauria</taxon>
        <taxon>Saurischia</taxon>
        <taxon>Theropoda</taxon>
        <taxon>Coelurosauria</taxon>
        <taxon>Aves</taxon>
        <taxon>Neognathae</taxon>
        <taxon>Neoaves</taxon>
        <taxon>Telluraves</taxon>
        <taxon>Australaves</taxon>
        <taxon>Passeriformes</taxon>
        <taxon>Thamnophilidae</taxon>
        <taxon>Willisornis</taxon>
    </lineage>
</organism>
<dbReference type="EMBL" id="WHWB01033024">
    <property type="protein sequence ID" value="KAJ7422423.1"/>
    <property type="molecule type" value="Genomic_DNA"/>
</dbReference>
<reference evidence="2" key="1">
    <citation type="submission" date="2019-10" db="EMBL/GenBank/DDBJ databases">
        <authorList>
            <person name="Soares A.E.R."/>
            <person name="Aleixo A."/>
            <person name="Schneider P."/>
            <person name="Miyaki C.Y."/>
            <person name="Schneider M.P."/>
            <person name="Mello C."/>
            <person name="Vasconcelos A.T.R."/>
        </authorList>
    </citation>
    <scope>NUCLEOTIDE SEQUENCE</scope>
    <source>
        <tissue evidence="2">Muscle</tissue>
    </source>
</reference>
<feature type="domain" description="Reverse transcriptase" evidence="1">
    <location>
        <begin position="160"/>
        <end position="258"/>
    </location>
</feature>
<keyword evidence="3" id="KW-1185">Reference proteome</keyword>
<sequence length="303" mass="34851">MNEEINEERYRKICRVNRWLMDWCYQQNFGGFDHGANSMIPSVTKSDGLHLSRKGKRTVAFFTHKTGGPQDNWPLELIKKDRETNNAPKFQDDTISELLQHMDLEKSVGQDGIHPRVMRELAEELTKPLSIIYQQSWLSGEVPDNWKLANVTPIYKKGCKEDLDNYRPVSLTSVPGRVMEQIILIAITQHLQDEGKPVDVVYLDFSKAFDTVSHRILLEKLATHSLDRSALCWVRSWLEGWTQRVLVNRVVSSWQLVTSGGVLQGEGADSELLIYLIYFGNAFRSFMITQLQYLTETSSLSQR</sequence>
<evidence type="ECO:0000313" key="3">
    <source>
        <dbReference type="Proteomes" id="UP001145742"/>
    </source>
</evidence>